<gene>
    <name evidence="1" type="ORF">PRZ48_005178</name>
</gene>
<evidence type="ECO:0000313" key="2">
    <source>
        <dbReference type="Proteomes" id="UP001305779"/>
    </source>
</evidence>
<comment type="caution">
    <text evidence="1">The sequence shown here is derived from an EMBL/GenBank/DDBJ whole genome shotgun (WGS) entry which is preliminary data.</text>
</comment>
<keyword evidence="2" id="KW-1185">Reference proteome</keyword>
<accession>A0ABR0ERZ8</accession>
<dbReference type="Proteomes" id="UP001305779">
    <property type="component" value="Unassembled WGS sequence"/>
</dbReference>
<dbReference type="EMBL" id="JAXOVC010000003">
    <property type="protein sequence ID" value="KAK4504262.1"/>
    <property type="molecule type" value="Genomic_DNA"/>
</dbReference>
<name>A0ABR0ERZ8_ZASCE</name>
<organism evidence="1 2">
    <name type="scientific">Zasmidium cellare</name>
    <name type="common">Wine cellar mold</name>
    <name type="synonym">Racodium cellare</name>
    <dbReference type="NCBI Taxonomy" id="395010"/>
    <lineage>
        <taxon>Eukaryota</taxon>
        <taxon>Fungi</taxon>
        <taxon>Dikarya</taxon>
        <taxon>Ascomycota</taxon>
        <taxon>Pezizomycotina</taxon>
        <taxon>Dothideomycetes</taxon>
        <taxon>Dothideomycetidae</taxon>
        <taxon>Mycosphaerellales</taxon>
        <taxon>Mycosphaerellaceae</taxon>
        <taxon>Zasmidium</taxon>
    </lineage>
</organism>
<evidence type="ECO:0000313" key="1">
    <source>
        <dbReference type="EMBL" id="KAK4504262.1"/>
    </source>
</evidence>
<protein>
    <submittedName>
        <fullName evidence="1">Uncharacterized protein</fullName>
    </submittedName>
</protein>
<reference evidence="1 2" key="1">
    <citation type="journal article" date="2023" name="G3 (Bethesda)">
        <title>A chromosome-level genome assembly of Zasmidium syzygii isolated from banana leaves.</title>
        <authorList>
            <person name="van Westerhoven A.C."/>
            <person name="Mehrabi R."/>
            <person name="Talebi R."/>
            <person name="Steentjes M.B.F."/>
            <person name="Corcolon B."/>
            <person name="Chong P.A."/>
            <person name="Kema G.H.J."/>
            <person name="Seidl M.F."/>
        </authorList>
    </citation>
    <scope>NUCLEOTIDE SEQUENCE [LARGE SCALE GENOMIC DNA]</scope>
    <source>
        <strain evidence="1 2">P124</strain>
    </source>
</reference>
<sequence>MAAALAVKMEPNYLDMSAPFHFDARYSRYEDIERSYADLDSRLAKDDGTLITVNADILSASWMDASSNVDTSLSHHLRPAQMDEAHFFQEGVLEGIEHYHGQVMQMKVLFHTLRKEILGRLRDEYLTNGMQHYMDNDALQRLQQDEELVPLRPGFGYWMDRVLNRVLMFQVVRACNKYHDPLSHFLHSESNPEGWHRHGDRHFFVEKTPAI</sequence>
<proteinExistence type="predicted"/>